<dbReference type="Gene3D" id="3.20.20.80">
    <property type="entry name" value="Glycosidases"/>
    <property type="match status" value="2"/>
</dbReference>
<evidence type="ECO:0000256" key="4">
    <source>
        <dbReference type="SAM" id="MobiDB-lite"/>
    </source>
</evidence>
<dbReference type="GO" id="GO:0004556">
    <property type="term" value="F:alpha-amylase activity"/>
    <property type="evidence" value="ECO:0007669"/>
    <property type="project" value="TreeGrafter"/>
</dbReference>
<dbReference type="SMART" id="SM00642">
    <property type="entry name" value="Aamy"/>
    <property type="match status" value="1"/>
</dbReference>
<evidence type="ECO:0000313" key="6">
    <source>
        <dbReference type="EMBL" id="EJW94110.1"/>
    </source>
</evidence>
<evidence type="ECO:0000259" key="5">
    <source>
        <dbReference type="SMART" id="SM00642"/>
    </source>
</evidence>
<feature type="compositionally biased region" description="Polar residues" evidence="4">
    <location>
        <begin position="232"/>
        <end position="241"/>
    </location>
</feature>
<comment type="caution">
    <text evidence="6">The sequence shown here is derived from an EMBL/GenBank/DDBJ whole genome shotgun (WGS) entry which is preliminary data.</text>
</comment>
<dbReference type="EC" id="3.2.1.-" evidence="6"/>
<dbReference type="AlphaFoldDB" id="J9C2T1"/>
<accession>J9C2T1</accession>
<dbReference type="PANTHER" id="PTHR10357:SF179">
    <property type="entry name" value="NEUTRAL AND BASIC AMINO ACID TRANSPORT PROTEIN RBAT"/>
    <property type="match status" value="1"/>
</dbReference>
<organism evidence="6">
    <name type="scientific">gut metagenome</name>
    <dbReference type="NCBI Taxonomy" id="749906"/>
    <lineage>
        <taxon>unclassified sequences</taxon>
        <taxon>metagenomes</taxon>
        <taxon>organismal metagenomes</taxon>
    </lineage>
</organism>
<dbReference type="InterPro" id="IPR048755">
    <property type="entry name" value="SusG_CBM58"/>
</dbReference>
<keyword evidence="2 6" id="KW-0378">Hydrolase</keyword>
<dbReference type="Pfam" id="PF20756">
    <property type="entry name" value="SusG_CBM58"/>
    <property type="match status" value="1"/>
</dbReference>
<dbReference type="InterPro" id="IPR013780">
    <property type="entry name" value="Glyco_hydro_b"/>
</dbReference>
<dbReference type="Gene3D" id="2.60.40.1180">
    <property type="entry name" value="Golgi alpha-mannosidase II"/>
    <property type="match status" value="1"/>
</dbReference>
<feature type="domain" description="Glycosyl hydrolase family 13 catalytic" evidence="5">
    <location>
        <begin position="67"/>
        <end position="578"/>
    </location>
</feature>
<reference evidence="6" key="1">
    <citation type="journal article" date="2012" name="PLoS ONE">
        <title>Gene sets for utilization of primary and secondary nutrition supplies in the distal gut of endangered iberian lynx.</title>
        <authorList>
            <person name="Alcaide M."/>
            <person name="Messina E."/>
            <person name="Richter M."/>
            <person name="Bargiela R."/>
            <person name="Peplies J."/>
            <person name="Huws S.A."/>
            <person name="Newbold C.J."/>
            <person name="Golyshin P.N."/>
            <person name="Simon M.A."/>
            <person name="Lopez G."/>
            <person name="Yakimov M.M."/>
            <person name="Ferrer M."/>
        </authorList>
    </citation>
    <scope>NUCLEOTIDE SEQUENCE</scope>
</reference>
<proteinExistence type="inferred from homology"/>
<protein>
    <submittedName>
        <fullName evidence="6">Alpha-amylase</fullName>
        <ecNumber evidence="6">3.2.1.-</ecNumber>
    </submittedName>
</protein>
<dbReference type="InterPro" id="IPR056300">
    <property type="entry name" value="SusG-like_C"/>
</dbReference>
<evidence type="ECO:0000256" key="2">
    <source>
        <dbReference type="ARBA" id="ARBA00022801"/>
    </source>
</evidence>
<dbReference type="InterPro" id="IPR045857">
    <property type="entry name" value="O16G_dom_2"/>
</dbReference>
<sequence>MKRKYLLFYSVLLCVGLLYLCPACSDDSPAVDSPVPEKPHKPSSEWQEVTAHPDSWDKNKRAGITYQLLVYSFADSDGDGWGDLQGLTNKLDYLDQMGVGALWLSPIHPSMSYHGYDVTDYTAIHPKLGTLSDFDRLVKEAHRRGIRIYLDYVMNHTGKDHPWFVEAVKNPQSPYRNYYLFSEHPAADIAAGRIPMIAQEGSNGYQEGEWRRAGGEVNGIYTFTLDWRQPSKPTVTVTSGGTPDADRPGSETKDAKYLYYGNGQCKPFHAQGNGQYTLTVDLKTDWGFLIRTSNTSWDGGTKYGASDENARIHLGTPFVLDNQKAKDILFDFQKMCYYHSHFQTDWFADLNYGPVEDAASSPAYQRLRSAAETWIDRGIDGLRLDAVKHIYHKASGPENPRFLKMFYDDMNAYYKGKGQSDDFYMVGEVLAEHDQVAPYYTGLPALFEFSFWYRLEWALNNQTGCYLAKDLLDYRKEYATYRSDYIAATKLSNHDEDRAASKLGLSLEKEKMAAAVLFTASGSPYLYYGEELGLYGTKERGDEYVRGPMLWGDATTTHYTDKIDQEVKERIPSVTKQEADPQSLLNTYRMFARLRNTYPALATGIMTPYQVSNDSKEAGQKYKSVAAWYRGEGKDRLLVVHNLGESTVEIPLHESIGSAIAVRGEVRQQQPDGDATMLQLGGYSSVVFTLK</sequence>
<evidence type="ECO:0000256" key="3">
    <source>
        <dbReference type="ARBA" id="ARBA00023295"/>
    </source>
</evidence>
<feature type="region of interest" description="Disordered" evidence="4">
    <location>
        <begin position="30"/>
        <end position="52"/>
    </location>
</feature>
<dbReference type="Pfam" id="PF00128">
    <property type="entry name" value="Alpha-amylase"/>
    <property type="match status" value="2"/>
</dbReference>
<dbReference type="GO" id="GO:0009313">
    <property type="term" value="P:oligosaccharide catabolic process"/>
    <property type="evidence" value="ECO:0007669"/>
    <property type="project" value="TreeGrafter"/>
</dbReference>
<dbReference type="Gene3D" id="3.90.400.10">
    <property type="entry name" value="Oligo-1,6-glucosidase, Domain 2"/>
    <property type="match status" value="1"/>
</dbReference>
<dbReference type="SUPFAM" id="SSF51445">
    <property type="entry name" value="(Trans)glycosidases"/>
    <property type="match status" value="1"/>
</dbReference>
<feature type="region of interest" description="Disordered" evidence="4">
    <location>
        <begin position="232"/>
        <end position="251"/>
    </location>
</feature>
<dbReference type="InterPro" id="IPR013783">
    <property type="entry name" value="Ig-like_fold"/>
</dbReference>
<dbReference type="EMBL" id="AMCI01006564">
    <property type="protein sequence ID" value="EJW94110.1"/>
    <property type="molecule type" value="Genomic_DNA"/>
</dbReference>
<gene>
    <name evidence="6" type="ORF">EVA_17780</name>
</gene>
<dbReference type="Pfam" id="PF23915">
    <property type="entry name" value="SusG_C"/>
    <property type="match status" value="1"/>
</dbReference>
<keyword evidence="3 6" id="KW-0326">Glycosidase</keyword>
<dbReference type="PANTHER" id="PTHR10357">
    <property type="entry name" value="ALPHA-AMYLASE FAMILY MEMBER"/>
    <property type="match status" value="1"/>
</dbReference>
<dbReference type="InterPro" id="IPR017853">
    <property type="entry name" value="GH"/>
</dbReference>
<evidence type="ECO:0000256" key="1">
    <source>
        <dbReference type="ARBA" id="ARBA00008061"/>
    </source>
</evidence>
<dbReference type="Gene3D" id="2.60.40.10">
    <property type="entry name" value="Immunoglobulins"/>
    <property type="match status" value="1"/>
</dbReference>
<name>J9C2T1_9ZZZZ</name>
<dbReference type="InterPro" id="IPR006047">
    <property type="entry name" value="GH13_cat_dom"/>
</dbReference>
<comment type="similarity">
    <text evidence="1">Belongs to the glycosyl hydrolase 13 family.</text>
</comment>